<feature type="chain" id="PRO_5010230605" evidence="8">
    <location>
        <begin position="25"/>
        <end position="429"/>
    </location>
</feature>
<evidence type="ECO:0000256" key="2">
    <source>
        <dbReference type="ARBA" id="ARBA00007613"/>
    </source>
</evidence>
<dbReference type="GO" id="GO:0009279">
    <property type="term" value="C:cell outer membrane"/>
    <property type="evidence" value="ECO:0007669"/>
    <property type="project" value="UniProtKB-SubCell"/>
</dbReference>
<evidence type="ECO:0000256" key="4">
    <source>
        <dbReference type="ARBA" id="ARBA00022452"/>
    </source>
</evidence>
<comment type="similarity">
    <text evidence="2">Belongs to the outer membrane factor (OMF) (TC 1.B.17) family.</text>
</comment>
<accession>A0A1G6G4U6</accession>
<feature type="signal peptide" evidence="8">
    <location>
        <begin position="1"/>
        <end position="24"/>
    </location>
</feature>
<keyword evidence="6" id="KW-0472">Membrane</keyword>
<evidence type="ECO:0000256" key="7">
    <source>
        <dbReference type="ARBA" id="ARBA00023237"/>
    </source>
</evidence>
<comment type="subcellular location">
    <subcellularLocation>
        <location evidence="1">Cell outer membrane</location>
    </subcellularLocation>
</comment>
<sequence>MRQDKYKKVVIFALCGFMMFPLCAQKTYTLEQCRSMALAHNIKMKKAHTDLKAAEQTKKEAFTGYFPTVGATGAGFNANKGLLEMELAPGMGMSMLKNGIVGSITATQPLFTGGQIVNSNKLAKVSVEVSKWQLRQSENEVSYTTEQYYWQVVTLQEKLTTLTTVQKMLDRLYQDVEVAVKAGMTTRNELLQVELKRNEVASNRIKLENALSLSKMVLAQYIGETGDGFEIETDIPVEDIPVFPEQLRRDHHASLVLTPEYHLLEKNVEANRLQKNLAIGKNLPTIAIGAGYMYDDLMDKSHPFGIAFATVSIPISNWWGGSHAIKKQKLQLKYAEYERDDTGELLMIKMQKAWNDVDDAYKQILIARKSIEQATENLKLNEDYYKAGTTSMSDLLDAQSMFQQSRDTYVDAYSQYQIKKLEYLLATGR</sequence>
<organism evidence="9 10">
    <name type="scientific">Bacteroides ovatus</name>
    <dbReference type="NCBI Taxonomy" id="28116"/>
    <lineage>
        <taxon>Bacteria</taxon>
        <taxon>Pseudomonadati</taxon>
        <taxon>Bacteroidota</taxon>
        <taxon>Bacteroidia</taxon>
        <taxon>Bacteroidales</taxon>
        <taxon>Bacteroidaceae</taxon>
        <taxon>Bacteroides</taxon>
    </lineage>
</organism>
<evidence type="ECO:0000256" key="8">
    <source>
        <dbReference type="SAM" id="SignalP"/>
    </source>
</evidence>
<dbReference type="Pfam" id="PF02321">
    <property type="entry name" value="OEP"/>
    <property type="match status" value="2"/>
</dbReference>
<keyword evidence="3" id="KW-0813">Transport</keyword>
<dbReference type="SUPFAM" id="SSF56954">
    <property type="entry name" value="Outer membrane efflux proteins (OEP)"/>
    <property type="match status" value="1"/>
</dbReference>
<dbReference type="GO" id="GO:0015562">
    <property type="term" value="F:efflux transmembrane transporter activity"/>
    <property type="evidence" value="ECO:0007669"/>
    <property type="project" value="InterPro"/>
</dbReference>
<evidence type="ECO:0000256" key="6">
    <source>
        <dbReference type="ARBA" id="ARBA00023136"/>
    </source>
</evidence>
<evidence type="ECO:0000256" key="3">
    <source>
        <dbReference type="ARBA" id="ARBA00022448"/>
    </source>
</evidence>
<proteinExistence type="inferred from homology"/>
<keyword evidence="8" id="KW-0732">Signal</keyword>
<protein>
    <submittedName>
        <fullName evidence="9">Outer membrane protein TolC</fullName>
    </submittedName>
</protein>
<keyword evidence="4" id="KW-1134">Transmembrane beta strand</keyword>
<dbReference type="EMBL" id="FMYE01000016">
    <property type="protein sequence ID" value="SDB77028.1"/>
    <property type="molecule type" value="Genomic_DNA"/>
</dbReference>
<dbReference type="Proteomes" id="UP000183670">
    <property type="component" value="Unassembled WGS sequence"/>
</dbReference>
<dbReference type="AlphaFoldDB" id="A0A1G6G4U6"/>
<evidence type="ECO:0000256" key="5">
    <source>
        <dbReference type="ARBA" id="ARBA00022692"/>
    </source>
</evidence>
<keyword evidence="5" id="KW-0812">Transmembrane</keyword>
<keyword evidence="7" id="KW-0998">Cell outer membrane</keyword>
<evidence type="ECO:0000313" key="10">
    <source>
        <dbReference type="Proteomes" id="UP000183670"/>
    </source>
</evidence>
<dbReference type="PANTHER" id="PTHR30026:SF20">
    <property type="entry name" value="OUTER MEMBRANE PROTEIN TOLC"/>
    <property type="match status" value="1"/>
</dbReference>
<dbReference type="RefSeq" id="WP_074557963.1">
    <property type="nucleotide sequence ID" value="NZ_CAKJYZ010000002.1"/>
</dbReference>
<dbReference type="PANTHER" id="PTHR30026">
    <property type="entry name" value="OUTER MEMBRANE PROTEIN TOLC"/>
    <property type="match status" value="1"/>
</dbReference>
<dbReference type="Gene3D" id="1.20.1600.10">
    <property type="entry name" value="Outer membrane efflux proteins (OEP)"/>
    <property type="match status" value="1"/>
</dbReference>
<reference evidence="9 10" key="1">
    <citation type="submission" date="2016-10" db="EMBL/GenBank/DDBJ databases">
        <authorList>
            <person name="de Groot N.N."/>
        </authorList>
    </citation>
    <scope>NUCLEOTIDE SEQUENCE [LARGE SCALE GENOMIC DNA]</scope>
    <source>
        <strain evidence="9 10">NLAE-zl-C500</strain>
    </source>
</reference>
<evidence type="ECO:0000313" key="9">
    <source>
        <dbReference type="EMBL" id="SDB77028.1"/>
    </source>
</evidence>
<dbReference type="GO" id="GO:0015288">
    <property type="term" value="F:porin activity"/>
    <property type="evidence" value="ECO:0007669"/>
    <property type="project" value="TreeGrafter"/>
</dbReference>
<gene>
    <name evidence="9" type="ORF">SAMN05192581_101623</name>
</gene>
<dbReference type="InterPro" id="IPR051906">
    <property type="entry name" value="TolC-like"/>
</dbReference>
<name>A0A1G6G4U6_BACOV</name>
<evidence type="ECO:0000256" key="1">
    <source>
        <dbReference type="ARBA" id="ARBA00004442"/>
    </source>
</evidence>
<dbReference type="GO" id="GO:1990281">
    <property type="term" value="C:efflux pump complex"/>
    <property type="evidence" value="ECO:0007669"/>
    <property type="project" value="TreeGrafter"/>
</dbReference>
<dbReference type="InterPro" id="IPR003423">
    <property type="entry name" value="OMP_efflux"/>
</dbReference>